<proteinExistence type="predicted"/>
<feature type="non-terminal residue" evidence="1">
    <location>
        <position position="1"/>
    </location>
</feature>
<evidence type="ECO:0000313" key="1">
    <source>
        <dbReference type="EMBL" id="GAH96936.1"/>
    </source>
</evidence>
<gene>
    <name evidence="1" type="ORF">S03H2_73089</name>
</gene>
<feature type="non-terminal residue" evidence="1">
    <location>
        <position position="33"/>
    </location>
</feature>
<protein>
    <submittedName>
        <fullName evidence="1">Uncharacterized protein</fullName>
    </submittedName>
</protein>
<dbReference type="EMBL" id="BARU01049873">
    <property type="protein sequence ID" value="GAH96936.1"/>
    <property type="molecule type" value="Genomic_DNA"/>
</dbReference>
<accession>X1JQB1</accession>
<sequence>KEPWQMTLEQYALEKGARPAWVKAGYGETYRSH</sequence>
<comment type="caution">
    <text evidence="1">The sequence shown here is derived from an EMBL/GenBank/DDBJ whole genome shotgun (WGS) entry which is preliminary data.</text>
</comment>
<dbReference type="AlphaFoldDB" id="X1JQB1"/>
<reference evidence="1" key="1">
    <citation type="journal article" date="2014" name="Front. Microbiol.">
        <title>High frequency of phylogenetically diverse reductive dehalogenase-homologous genes in deep subseafloor sedimentary metagenomes.</title>
        <authorList>
            <person name="Kawai M."/>
            <person name="Futagami T."/>
            <person name="Toyoda A."/>
            <person name="Takaki Y."/>
            <person name="Nishi S."/>
            <person name="Hori S."/>
            <person name="Arai W."/>
            <person name="Tsubouchi T."/>
            <person name="Morono Y."/>
            <person name="Uchiyama I."/>
            <person name="Ito T."/>
            <person name="Fujiyama A."/>
            <person name="Inagaki F."/>
            <person name="Takami H."/>
        </authorList>
    </citation>
    <scope>NUCLEOTIDE SEQUENCE</scope>
    <source>
        <strain evidence="1">Expedition CK06-06</strain>
    </source>
</reference>
<organism evidence="1">
    <name type="scientific">marine sediment metagenome</name>
    <dbReference type="NCBI Taxonomy" id="412755"/>
    <lineage>
        <taxon>unclassified sequences</taxon>
        <taxon>metagenomes</taxon>
        <taxon>ecological metagenomes</taxon>
    </lineage>
</organism>
<name>X1JQB1_9ZZZZ</name>